<protein>
    <submittedName>
        <fullName evidence="2">Uncharacterized protein</fullName>
    </submittedName>
</protein>
<feature type="compositionally biased region" description="Basic and acidic residues" evidence="1">
    <location>
        <begin position="53"/>
        <end position="64"/>
    </location>
</feature>
<feature type="compositionally biased region" description="Basic and acidic residues" evidence="1">
    <location>
        <begin position="140"/>
        <end position="150"/>
    </location>
</feature>
<dbReference type="AlphaFoldDB" id="A0A6A5UJ79"/>
<reference evidence="2" key="1">
    <citation type="journal article" date="2020" name="Stud. Mycol.">
        <title>101 Dothideomycetes genomes: a test case for predicting lifestyles and emergence of pathogens.</title>
        <authorList>
            <person name="Haridas S."/>
            <person name="Albert R."/>
            <person name="Binder M."/>
            <person name="Bloem J."/>
            <person name="Labutti K."/>
            <person name="Salamov A."/>
            <person name="Andreopoulos B."/>
            <person name="Baker S."/>
            <person name="Barry K."/>
            <person name="Bills G."/>
            <person name="Bluhm B."/>
            <person name="Cannon C."/>
            <person name="Castanera R."/>
            <person name="Culley D."/>
            <person name="Daum C."/>
            <person name="Ezra D."/>
            <person name="Gonzalez J."/>
            <person name="Henrissat B."/>
            <person name="Kuo A."/>
            <person name="Liang C."/>
            <person name="Lipzen A."/>
            <person name="Lutzoni F."/>
            <person name="Magnuson J."/>
            <person name="Mondo S."/>
            <person name="Nolan M."/>
            <person name="Ohm R."/>
            <person name="Pangilinan J."/>
            <person name="Park H.-J."/>
            <person name="Ramirez L."/>
            <person name="Alfaro M."/>
            <person name="Sun H."/>
            <person name="Tritt A."/>
            <person name="Yoshinaga Y."/>
            <person name="Zwiers L.-H."/>
            <person name="Turgeon B."/>
            <person name="Goodwin S."/>
            <person name="Spatafora J."/>
            <person name="Crous P."/>
            <person name="Grigoriev I."/>
        </authorList>
    </citation>
    <scope>NUCLEOTIDE SEQUENCE</scope>
    <source>
        <strain evidence="2">CBS 107.79</strain>
    </source>
</reference>
<feature type="compositionally biased region" description="Basic and acidic residues" evidence="1">
    <location>
        <begin position="231"/>
        <end position="252"/>
    </location>
</feature>
<evidence type="ECO:0000256" key="1">
    <source>
        <dbReference type="SAM" id="MobiDB-lite"/>
    </source>
</evidence>
<accession>A0A6A5UJ79</accession>
<evidence type="ECO:0000313" key="3">
    <source>
        <dbReference type="Proteomes" id="UP000800036"/>
    </source>
</evidence>
<feature type="compositionally biased region" description="Polar residues" evidence="1">
    <location>
        <begin position="398"/>
        <end position="407"/>
    </location>
</feature>
<feature type="region of interest" description="Disordered" evidence="1">
    <location>
        <begin position="28"/>
        <end position="454"/>
    </location>
</feature>
<feature type="compositionally biased region" description="Basic and acidic residues" evidence="1">
    <location>
        <begin position="354"/>
        <end position="370"/>
    </location>
</feature>
<keyword evidence="3" id="KW-1185">Reference proteome</keyword>
<dbReference type="OrthoDB" id="5425130at2759"/>
<feature type="compositionally biased region" description="Acidic residues" evidence="1">
    <location>
        <begin position="572"/>
        <end position="581"/>
    </location>
</feature>
<evidence type="ECO:0000313" key="2">
    <source>
        <dbReference type="EMBL" id="KAF1964704.1"/>
    </source>
</evidence>
<dbReference type="EMBL" id="ML976778">
    <property type="protein sequence ID" value="KAF1964704.1"/>
    <property type="molecule type" value="Genomic_DNA"/>
</dbReference>
<feature type="compositionally biased region" description="Polar residues" evidence="1">
    <location>
        <begin position="253"/>
        <end position="263"/>
    </location>
</feature>
<organism evidence="2 3">
    <name type="scientific">Bimuria novae-zelandiae CBS 107.79</name>
    <dbReference type="NCBI Taxonomy" id="1447943"/>
    <lineage>
        <taxon>Eukaryota</taxon>
        <taxon>Fungi</taxon>
        <taxon>Dikarya</taxon>
        <taxon>Ascomycota</taxon>
        <taxon>Pezizomycotina</taxon>
        <taxon>Dothideomycetes</taxon>
        <taxon>Pleosporomycetidae</taxon>
        <taxon>Pleosporales</taxon>
        <taxon>Massarineae</taxon>
        <taxon>Didymosphaeriaceae</taxon>
        <taxon>Bimuria</taxon>
    </lineage>
</organism>
<feature type="compositionally biased region" description="Low complexity" evidence="1">
    <location>
        <begin position="408"/>
        <end position="420"/>
    </location>
</feature>
<name>A0A6A5UJ79_9PLEO</name>
<feature type="compositionally biased region" description="Polar residues" evidence="1">
    <location>
        <begin position="112"/>
        <end position="136"/>
    </location>
</feature>
<proteinExistence type="predicted"/>
<feature type="compositionally biased region" description="Pro residues" evidence="1">
    <location>
        <begin position="435"/>
        <end position="448"/>
    </location>
</feature>
<feature type="compositionally biased region" description="Polar residues" evidence="1">
    <location>
        <begin position="163"/>
        <end position="175"/>
    </location>
</feature>
<sequence length="625" mass="67757">MTAFVTPQGLSLPPTSRQDIISALLNDYGNSFEGETSPVPGFDELPPPPPPKSARDLKYSDDKPLPAIEKMNMPFQLRNDPVSPDALNGPSSAEGSPTRIVSKRLKRRSVPRSLTLTKSNGSTAVLPSPPTISSQLEAHIPSKEQAEEQKSLPPPPPEKSARRQQQAAMGNSNPKVRSPRKDSLHSQDGKDGAMEPVKRKPLPKFTSLAELGKGPRGGKGGPLPQPRPRKQSLEVKSDDDRGRTLVRSDVHSTNHGSTPSNPREQAAPMEAPRIVNPLPTPDDDITAAAPQPTRLPFGGMGLPSNPKHKKGKSSTGFDILKSATSPQTQQPPQLPEPDTITPGPTPSPNRMTKMQHDEIVETVDPPRNRPADSSVSNTPRRPFSFEPPVSTSPPPKESSISTDEGQNTTADTTTPRSTSAVSPVKTKLPTTQPVSFPPRSAPRAPPPSAFTSLPSQQRLGIPEAMESAPESPTTPPFVPLTDAPVPRSTAPITEKHLHCYSRHATFVWSRNDYQPMACMICNKNDQERRWSCVWCYLRICVDCSVELQKTPGRDLQSMLRKRGAEATYGGAEYDEDENDSEESLHPGFDASVNANVNGKRHDSGNPALVVWDADAEDAGNRVDFS</sequence>
<feature type="compositionally biased region" description="Basic residues" evidence="1">
    <location>
        <begin position="101"/>
        <end position="110"/>
    </location>
</feature>
<gene>
    <name evidence="2" type="ORF">BU23DRAFT_51544</name>
</gene>
<feature type="compositionally biased region" description="Basic and acidic residues" evidence="1">
    <location>
        <begin position="179"/>
        <end position="198"/>
    </location>
</feature>
<feature type="region of interest" description="Disordered" evidence="1">
    <location>
        <begin position="568"/>
        <end position="599"/>
    </location>
</feature>
<dbReference type="Proteomes" id="UP000800036">
    <property type="component" value="Unassembled WGS sequence"/>
</dbReference>